<dbReference type="PANTHER" id="PTHR33088">
    <property type="entry name" value="MUCIN-2"/>
    <property type="match status" value="1"/>
</dbReference>
<feature type="chain" id="PRO_5029496456" evidence="1">
    <location>
        <begin position="27"/>
        <end position="387"/>
    </location>
</feature>
<evidence type="ECO:0000256" key="1">
    <source>
        <dbReference type="SAM" id="SignalP"/>
    </source>
</evidence>
<protein>
    <submittedName>
        <fullName evidence="2">Uncharacterized protein</fullName>
    </submittedName>
</protein>
<keyword evidence="3" id="KW-1185">Reference proteome</keyword>
<reference evidence="3" key="1">
    <citation type="submission" date="2019-07" db="EMBL/GenBank/DDBJ databases">
        <title>De Novo Assembly of kiwifruit Actinidia rufa.</title>
        <authorList>
            <person name="Sugita-Konishi S."/>
            <person name="Sato K."/>
            <person name="Mori E."/>
            <person name="Abe Y."/>
            <person name="Kisaki G."/>
            <person name="Hamano K."/>
            <person name="Suezawa K."/>
            <person name="Otani M."/>
            <person name="Fukuda T."/>
            <person name="Manabe T."/>
            <person name="Gomi K."/>
            <person name="Tabuchi M."/>
            <person name="Akimitsu K."/>
            <person name="Kataoka I."/>
        </authorList>
    </citation>
    <scope>NUCLEOTIDE SEQUENCE [LARGE SCALE GENOMIC DNA]</scope>
    <source>
        <strain evidence="3">cv. Fuchu</strain>
    </source>
</reference>
<dbReference type="AlphaFoldDB" id="A0A7J0DPU0"/>
<dbReference type="EMBL" id="BJWL01000333">
    <property type="protein sequence ID" value="GFS39559.1"/>
    <property type="molecule type" value="Genomic_DNA"/>
</dbReference>
<dbReference type="Proteomes" id="UP000585474">
    <property type="component" value="Unassembled WGS sequence"/>
</dbReference>
<sequence length="387" mass="38808">MAALHHTLVLSLVVLMSFSGIQISLAARHLLQTMLPIPTLPKATLPPLPTMPTLPQATLPPLPAMPTLPKPTLPLLPNTQIPSSLPNIPTLPSIPKVTLPPLPATSLPMTSNSEVLVSPSPVMLVLFDGGGEKKGIVGIVVGMVGIEGIVIGNVGREVAGSGGKVTLGTAGMVGNVGIGRDDGIWVLGSGGNVGFGRVGIVGNGGGSVAVGSVGMAGNGGSVVLGRVGIGGIVWSRWRAARLVWVLEKDSTTTIDRIIKLLLDGGGERKGIAGIVVGIEGIAGNVGRGGRVTLGTAGMVGNVGIGRDDGIWVLGSGGNVGFGSVGIVGNGGGSVAVGSVGMAGKGGSVVLGRVGIGGIVCNRWRAARLVWVLEKDSTTTRDRITKLF</sequence>
<comment type="caution">
    <text evidence="2">The sequence shown here is derived from an EMBL/GenBank/DDBJ whole genome shotgun (WGS) entry which is preliminary data.</text>
</comment>
<evidence type="ECO:0000313" key="2">
    <source>
        <dbReference type="EMBL" id="GFS39559.1"/>
    </source>
</evidence>
<proteinExistence type="predicted"/>
<organism evidence="2 3">
    <name type="scientific">Actinidia rufa</name>
    <dbReference type="NCBI Taxonomy" id="165716"/>
    <lineage>
        <taxon>Eukaryota</taxon>
        <taxon>Viridiplantae</taxon>
        <taxon>Streptophyta</taxon>
        <taxon>Embryophyta</taxon>
        <taxon>Tracheophyta</taxon>
        <taxon>Spermatophyta</taxon>
        <taxon>Magnoliopsida</taxon>
        <taxon>eudicotyledons</taxon>
        <taxon>Gunneridae</taxon>
        <taxon>Pentapetalae</taxon>
        <taxon>asterids</taxon>
        <taxon>Ericales</taxon>
        <taxon>Actinidiaceae</taxon>
        <taxon>Actinidia</taxon>
    </lineage>
</organism>
<accession>A0A7J0DPU0</accession>
<dbReference type="InterPro" id="IPR044659">
    <property type="entry name" value="PELPK1_2"/>
</dbReference>
<feature type="signal peptide" evidence="1">
    <location>
        <begin position="1"/>
        <end position="26"/>
    </location>
</feature>
<keyword evidence="1" id="KW-0732">Signal</keyword>
<name>A0A7J0DPU0_9ERIC</name>
<evidence type="ECO:0000313" key="3">
    <source>
        <dbReference type="Proteomes" id="UP000585474"/>
    </source>
</evidence>
<dbReference type="PANTHER" id="PTHR33088:SF105">
    <property type="entry name" value="ESX-1 SECRETION-ASSOCIATED PROTEIN ESPE"/>
    <property type="match status" value="1"/>
</dbReference>
<gene>
    <name evidence="2" type="ORF">Acr_00g0063680</name>
</gene>